<dbReference type="GO" id="GO:0016042">
    <property type="term" value="P:lipid catabolic process"/>
    <property type="evidence" value="ECO:0007669"/>
    <property type="project" value="UniProtKB-KW"/>
</dbReference>
<evidence type="ECO:0000256" key="2">
    <source>
        <dbReference type="ARBA" id="ARBA00022963"/>
    </source>
</evidence>
<evidence type="ECO:0000256" key="3">
    <source>
        <dbReference type="ARBA" id="ARBA00023098"/>
    </source>
</evidence>
<dbReference type="Gene3D" id="3.40.50.1820">
    <property type="entry name" value="alpha/beta hydrolase"/>
    <property type="match status" value="1"/>
</dbReference>
<evidence type="ECO:0000256" key="4">
    <source>
        <dbReference type="SAM" id="SignalP"/>
    </source>
</evidence>
<dbReference type="GO" id="GO:0003847">
    <property type="term" value="F:1-alkyl-2-acetylglycerophosphocholine esterase activity"/>
    <property type="evidence" value="ECO:0007669"/>
    <property type="project" value="TreeGrafter"/>
</dbReference>
<dbReference type="EMBL" id="CP036526">
    <property type="protein sequence ID" value="QDT11313.1"/>
    <property type="molecule type" value="Genomic_DNA"/>
</dbReference>
<keyword evidence="2" id="KW-0442">Lipid degradation</keyword>
<proteinExistence type="predicted"/>
<keyword evidence="6" id="KW-1185">Reference proteome</keyword>
<dbReference type="PANTHER" id="PTHR10272">
    <property type="entry name" value="PLATELET-ACTIVATING FACTOR ACETYLHYDROLASE"/>
    <property type="match status" value="1"/>
</dbReference>
<dbReference type="Proteomes" id="UP000319817">
    <property type="component" value="Chromosome"/>
</dbReference>
<keyword evidence="1 5" id="KW-0378">Hydrolase</keyword>
<dbReference type="SUPFAM" id="SSF53474">
    <property type="entry name" value="alpha/beta-Hydrolases"/>
    <property type="match status" value="1"/>
</dbReference>
<feature type="chain" id="PRO_5021775617" evidence="4">
    <location>
        <begin position="23"/>
        <end position="357"/>
    </location>
</feature>
<dbReference type="Pfam" id="PF03403">
    <property type="entry name" value="PAF-AH_p_II"/>
    <property type="match status" value="1"/>
</dbReference>
<evidence type="ECO:0000313" key="6">
    <source>
        <dbReference type="Proteomes" id="UP000319817"/>
    </source>
</evidence>
<keyword evidence="3" id="KW-0443">Lipid metabolism</keyword>
<gene>
    <name evidence="5" type="ORF">K239x_33080</name>
</gene>
<accession>A0A517NW04</accession>
<dbReference type="PANTHER" id="PTHR10272:SF0">
    <property type="entry name" value="PLATELET-ACTIVATING FACTOR ACETYLHYDROLASE"/>
    <property type="match status" value="1"/>
</dbReference>
<reference evidence="5 6" key="1">
    <citation type="submission" date="2019-02" db="EMBL/GenBank/DDBJ databases">
        <title>Deep-cultivation of Planctomycetes and their phenomic and genomic characterization uncovers novel biology.</title>
        <authorList>
            <person name="Wiegand S."/>
            <person name="Jogler M."/>
            <person name="Boedeker C."/>
            <person name="Pinto D."/>
            <person name="Vollmers J."/>
            <person name="Rivas-Marin E."/>
            <person name="Kohn T."/>
            <person name="Peeters S.H."/>
            <person name="Heuer A."/>
            <person name="Rast P."/>
            <person name="Oberbeckmann S."/>
            <person name="Bunk B."/>
            <person name="Jeske O."/>
            <person name="Meyerdierks A."/>
            <person name="Storesund J.E."/>
            <person name="Kallscheuer N."/>
            <person name="Luecker S."/>
            <person name="Lage O.M."/>
            <person name="Pohl T."/>
            <person name="Merkel B.J."/>
            <person name="Hornburger P."/>
            <person name="Mueller R.-W."/>
            <person name="Bruemmer F."/>
            <person name="Labrenz M."/>
            <person name="Spormann A.M."/>
            <person name="Op den Camp H."/>
            <person name="Overmann J."/>
            <person name="Amann R."/>
            <person name="Jetten M.S.M."/>
            <person name="Mascher T."/>
            <person name="Medema M.H."/>
            <person name="Devos D.P."/>
            <person name="Kaster A.-K."/>
            <person name="Ovreas L."/>
            <person name="Rohde M."/>
            <person name="Galperin M.Y."/>
            <person name="Jogler C."/>
        </authorList>
    </citation>
    <scope>NUCLEOTIDE SEQUENCE [LARGE SCALE GENOMIC DNA]</scope>
    <source>
        <strain evidence="5 6">K23_9</strain>
    </source>
</reference>
<evidence type="ECO:0000313" key="5">
    <source>
        <dbReference type="EMBL" id="QDT11313.1"/>
    </source>
</evidence>
<sequence precursor="true">MSMQTIPIRFVLSVALFSTASAGIAQDVRSGTTIDLSAHGSLSSSEIDFPSIVDPERDNRTVPLKVHVPYGPGPFPVVIVSHGAGGNRDANFAQARHLATHGYIVVCIEHVGSNTKQALAGGLRIGKTIAAMTRDSDEVLNRPKDVSFAIDQVMRWNGEHTQLHNHFDLKRIGAMGHSFGAFTTLVVCGARPALDWMRPRIVNGRGLGPDLHDKRIRCGVALSPQGPGDPFFLKESYASICVPLLGISGSKDKQQNFQPEHRKVGFQWWPDGPHHLLWINNANHLSFSDSTGSKSRRSNRLSEALASRREDVQRISRAATLLFLDQHLKQQPSVSLSESSLRKYERGIADKIQLLKK</sequence>
<keyword evidence="4" id="KW-0732">Signal</keyword>
<feature type="signal peptide" evidence="4">
    <location>
        <begin position="1"/>
        <end position="22"/>
    </location>
</feature>
<protein>
    <submittedName>
        <fullName evidence="5">Alpha/beta hydrolase family protein</fullName>
    </submittedName>
</protein>
<organism evidence="5 6">
    <name type="scientific">Stieleria marina</name>
    <dbReference type="NCBI Taxonomy" id="1930275"/>
    <lineage>
        <taxon>Bacteria</taxon>
        <taxon>Pseudomonadati</taxon>
        <taxon>Planctomycetota</taxon>
        <taxon>Planctomycetia</taxon>
        <taxon>Pirellulales</taxon>
        <taxon>Pirellulaceae</taxon>
        <taxon>Stieleria</taxon>
    </lineage>
</organism>
<evidence type="ECO:0000256" key="1">
    <source>
        <dbReference type="ARBA" id="ARBA00022801"/>
    </source>
</evidence>
<dbReference type="OrthoDB" id="192696at2"/>
<dbReference type="InterPro" id="IPR029058">
    <property type="entry name" value="AB_hydrolase_fold"/>
</dbReference>
<name>A0A517NW04_9BACT</name>
<dbReference type="AlphaFoldDB" id="A0A517NW04"/>